<evidence type="ECO:0000313" key="1">
    <source>
        <dbReference type="EMBL" id="TXN31942.1"/>
    </source>
</evidence>
<dbReference type="Proteomes" id="UP000321379">
    <property type="component" value="Unassembled WGS sequence"/>
</dbReference>
<sequence>MTPDDLRDLCLALPQATETFPFGEETSVFKTSGNDKIFAISALGDEPLSVTLKCDPEESIALRTEFAQITPGYHMNKRHWVTVRLEGGIPDELVEQLLASSHALVRPRVPRRTPS</sequence>
<dbReference type="Pfam" id="PF04237">
    <property type="entry name" value="YjbR"/>
    <property type="match status" value="1"/>
</dbReference>
<keyword evidence="2" id="KW-1185">Reference proteome</keyword>
<dbReference type="GO" id="GO:0003677">
    <property type="term" value="F:DNA binding"/>
    <property type="evidence" value="ECO:0007669"/>
    <property type="project" value="UniProtKB-KW"/>
</dbReference>
<dbReference type="EMBL" id="VRMG01000004">
    <property type="protein sequence ID" value="TXN31942.1"/>
    <property type="molecule type" value="Genomic_DNA"/>
</dbReference>
<dbReference type="SUPFAM" id="SSF142906">
    <property type="entry name" value="YjbR-like"/>
    <property type="match status" value="1"/>
</dbReference>
<organism evidence="1 2">
    <name type="scientific">Lacisediminihabitans profunda</name>
    <dbReference type="NCBI Taxonomy" id="2594790"/>
    <lineage>
        <taxon>Bacteria</taxon>
        <taxon>Bacillati</taxon>
        <taxon>Actinomycetota</taxon>
        <taxon>Actinomycetes</taxon>
        <taxon>Micrococcales</taxon>
        <taxon>Microbacteriaceae</taxon>
        <taxon>Lacisediminihabitans</taxon>
    </lineage>
</organism>
<dbReference type="Gene3D" id="3.90.1150.30">
    <property type="match status" value="1"/>
</dbReference>
<dbReference type="PANTHER" id="PTHR35145:SF1">
    <property type="entry name" value="CYTOPLASMIC PROTEIN"/>
    <property type="match status" value="1"/>
</dbReference>
<name>A0A5C8UV97_9MICO</name>
<dbReference type="InterPro" id="IPR007351">
    <property type="entry name" value="YjbR"/>
</dbReference>
<keyword evidence="1" id="KW-0238">DNA-binding</keyword>
<dbReference type="RefSeq" id="WP_147782191.1">
    <property type="nucleotide sequence ID" value="NZ_VRMG01000004.1"/>
</dbReference>
<protein>
    <submittedName>
        <fullName evidence="1">MmcQ/YjbR family DNA-binding protein</fullName>
    </submittedName>
</protein>
<comment type="caution">
    <text evidence="1">The sequence shown here is derived from an EMBL/GenBank/DDBJ whole genome shotgun (WGS) entry which is preliminary data.</text>
</comment>
<gene>
    <name evidence="1" type="ORF">FVP33_03195</name>
</gene>
<dbReference type="InterPro" id="IPR058532">
    <property type="entry name" value="YjbR/MT2646/Rv2570-like"/>
</dbReference>
<dbReference type="InterPro" id="IPR038056">
    <property type="entry name" value="YjbR-like_sf"/>
</dbReference>
<dbReference type="AlphaFoldDB" id="A0A5C8UV97"/>
<accession>A0A5C8UV97</accession>
<reference evidence="1 2" key="1">
    <citation type="submission" date="2019-08" db="EMBL/GenBank/DDBJ databases">
        <title>Bacterial whole genome sequence for Glaciihabitans sp. CHu50b-6-2.</title>
        <authorList>
            <person name="Jin L."/>
        </authorList>
    </citation>
    <scope>NUCLEOTIDE SEQUENCE [LARGE SCALE GENOMIC DNA]</scope>
    <source>
        <strain evidence="1 2">CHu50b-6-2</strain>
    </source>
</reference>
<proteinExistence type="predicted"/>
<dbReference type="PANTHER" id="PTHR35145">
    <property type="entry name" value="CYTOPLASMIC PROTEIN-RELATED"/>
    <property type="match status" value="1"/>
</dbReference>
<evidence type="ECO:0000313" key="2">
    <source>
        <dbReference type="Proteomes" id="UP000321379"/>
    </source>
</evidence>